<sequence>MKLLLYILCAVEGQIVSDIIQVVTRVPKNPSIQADDNNGKHTGFLNMLVGKLRMQREDRVASNGKVKVQPWSEDSAKYYFPVAGLTYCSDQQLLNFNGTYSKEIGPEFQITNILNHATLDTRAIVAVNPPRKEIVLAFRGTQSKLNWAEDFAFKHTAMAVASQASVHTGFKDIADAMAPEFIQAIRQLVAMSAYREYSVVVTGHSLGGAVAHIASIQVHQDLKIGWERIKIVTFGQPRVGNIEFARWFNQQPVMYTRVVNENDPVPHGPPIATGYIHTHLERYIQNNKSRICNTDLMEDPSCSASRLLTLNPSAHSYAWNMKNSNTNC</sequence>
<protein>
    <submittedName>
        <fullName evidence="1">Uncharacterized protein</fullName>
    </submittedName>
</protein>
<name>A0ACC2TT53_9FUNG</name>
<accession>A0ACC2TT53</accession>
<evidence type="ECO:0000313" key="1">
    <source>
        <dbReference type="EMBL" id="KAJ9077661.1"/>
    </source>
</evidence>
<gene>
    <name evidence="1" type="ORF">DSO57_1014476</name>
</gene>
<keyword evidence="2" id="KW-1185">Reference proteome</keyword>
<dbReference type="EMBL" id="QTSX02002185">
    <property type="protein sequence ID" value="KAJ9077661.1"/>
    <property type="molecule type" value="Genomic_DNA"/>
</dbReference>
<dbReference type="Proteomes" id="UP001165960">
    <property type="component" value="Unassembled WGS sequence"/>
</dbReference>
<proteinExistence type="predicted"/>
<evidence type="ECO:0000313" key="2">
    <source>
        <dbReference type="Proteomes" id="UP001165960"/>
    </source>
</evidence>
<reference evidence="1" key="1">
    <citation type="submission" date="2022-04" db="EMBL/GenBank/DDBJ databases">
        <title>Genome of the entomopathogenic fungus Entomophthora muscae.</title>
        <authorList>
            <person name="Elya C."/>
            <person name="Lovett B.R."/>
            <person name="Lee E."/>
            <person name="Macias A.M."/>
            <person name="Hajek A.E."/>
            <person name="De Bivort B.L."/>
            <person name="Kasson M.T."/>
            <person name="De Fine Licht H.H."/>
            <person name="Stajich J.E."/>
        </authorList>
    </citation>
    <scope>NUCLEOTIDE SEQUENCE</scope>
    <source>
        <strain evidence="1">Berkeley</strain>
    </source>
</reference>
<comment type="caution">
    <text evidence="1">The sequence shown here is derived from an EMBL/GenBank/DDBJ whole genome shotgun (WGS) entry which is preliminary data.</text>
</comment>
<organism evidence="1 2">
    <name type="scientific">Entomophthora muscae</name>
    <dbReference type="NCBI Taxonomy" id="34485"/>
    <lineage>
        <taxon>Eukaryota</taxon>
        <taxon>Fungi</taxon>
        <taxon>Fungi incertae sedis</taxon>
        <taxon>Zoopagomycota</taxon>
        <taxon>Entomophthoromycotina</taxon>
        <taxon>Entomophthoromycetes</taxon>
        <taxon>Entomophthorales</taxon>
        <taxon>Entomophthoraceae</taxon>
        <taxon>Entomophthora</taxon>
    </lineage>
</organism>